<feature type="transmembrane region" description="Helical" evidence="1">
    <location>
        <begin position="244"/>
        <end position="271"/>
    </location>
</feature>
<keyword evidence="3" id="KW-1185">Reference proteome</keyword>
<dbReference type="Proteomes" id="UP001161160">
    <property type="component" value="Unassembled WGS sequence"/>
</dbReference>
<dbReference type="GO" id="GO:0015128">
    <property type="term" value="F:gluconate transmembrane transporter activity"/>
    <property type="evidence" value="ECO:0007669"/>
    <property type="project" value="InterPro"/>
</dbReference>
<dbReference type="PANTHER" id="PTHR30354:SF7">
    <property type="entry name" value="BLL7963 PROTEIN"/>
    <property type="match status" value="1"/>
</dbReference>
<comment type="caution">
    <text evidence="2">The sequence shown here is derived from an EMBL/GenBank/DDBJ whole genome shotgun (WGS) entry which is preliminary data.</text>
</comment>
<dbReference type="Pfam" id="PF02447">
    <property type="entry name" value="GntP_permease"/>
    <property type="match status" value="1"/>
</dbReference>
<dbReference type="EMBL" id="JARXYA010000005">
    <property type="protein sequence ID" value="MDH6503839.1"/>
    <property type="molecule type" value="Genomic_DNA"/>
</dbReference>
<dbReference type="GO" id="GO:0005886">
    <property type="term" value="C:plasma membrane"/>
    <property type="evidence" value="ECO:0007669"/>
    <property type="project" value="TreeGrafter"/>
</dbReference>
<evidence type="ECO:0000313" key="3">
    <source>
        <dbReference type="Proteomes" id="UP001161160"/>
    </source>
</evidence>
<reference evidence="2" key="1">
    <citation type="submission" date="2023-04" db="EMBL/GenBank/DDBJ databases">
        <title>Genome Encyclopedia of Bacteria and Archaea VI: Functional Genomics of Type Strains.</title>
        <authorList>
            <person name="Whitman W."/>
        </authorList>
    </citation>
    <scope>NUCLEOTIDE SEQUENCE</scope>
    <source>
        <strain evidence="2">Enz.4-51</strain>
    </source>
</reference>
<dbReference type="RefSeq" id="WP_280756706.1">
    <property type="nucleotide sequence ID" value="NZ_JARXXW010000004.1"/>
</dbReference>
<dbReference type="PANTHER" id="PTHR30354">
    <property type="entry name" value="GNT FAMILY GLUCONATE TRANSPORTER"/>
    <property type="match status" value="1"/>
</dbReference>
<evidence type="ECO:0000313" key="2">
    <source>
        <dbReference type="EMBL" id="MDH6503839.1"/>
    </source>
</evidence>
<feature type="transmembrane region" description="Helical" evidence="1">
    <location>
        <begin position="37"/>
        <end position="62"/>
    </location>
</feature>
<sequence>MLGAIFGKVMEESGMAQSIASAIIKSLGPKRAVLSTVLSAAILTYGGVSMFVVVFAVYPFAAALFKQADIPNKFVPASIVLGAFTFTMDSLPGSPQIQNIIPTKFFGTSVYSGPTLGITVAIIMFVTGMMWLTYRVNQAHANGEGYGAHTINEPSPRDEALPSWHLSILPLLTVLVVNYIGNNVFPWDPDSLAPIVAMKLPLTATALKNVISIWSLIIAVACGIVVSIALGFNRISKGGISRAISLGAVGSLLAVMNVASEVGYGNVIAALPGFNTIAHSVMNMNWGDGPLASMAVTINIICGITGSASGGVSIALDLFSKFWLDWAQTVNMSPEILGRFASIASGGFDTGPHNGAIITLLAVCGLTHKQSYPDIFAMTVLKILMVGVALGFVAIFGFA</sequence>
<keyword evidence="1" id="KW-0812">Transmembrane</keyword>
<organism evidence="2 3">
    <name type="scientific">Polynucleobacter sphagniphilus</name>
    <dbReference type="NCBI Taxonomy" id="1743169"/>
    <lineage>
        <taxon>Bacteria</taxon>
        <taxon>Pseudomonadati</taxon>
        <taxon>Pseudomonadota</taxon>
        <taxon>Betaproteobacteria</taxon>
        <taxon>Burkholderiales</taxon>
        <taxon>Burkholderiaceae</taxon>
        <taxon>Polynucleobacter</taxon>
    </lineage>
</organism>
<gene>
    <name evidence="2" type="ORF">M2127_001143</name>
</gene>
<protein>
    <submittedName>
        <fullName evidence="2">H+/gluconate symporter-like permease</fullName>
    </submittedName>
</protein>
<feature type="transmembrane region" description="Helical" evidence="1">
    <location>
        <begin position="375"/>
        <end position="398"/>
    </location>
</feature>
<feature type="transmembrane region" description="Helical" evidence="1">
    <location>
        <begin position="111"/>
        <end position="132"/>
    </location>
</feature>
<dbReference type="AlphaFoldDB" id="A0AA43M9M0"/>
<dbReference type="InterPro" id="IPR003474">
    <property type="entry name" value="Glcn_transporter"/>
</dbReference>
<feature type="transmembrane region" description="Helical" evidence="1">
    <location>
        <begin position="211"/>
        <end position="232"/>
    </location>
</feature>
<keyword evidence="1" id="KW-1133">Transmembrane helix</keyword>
<keyword evidence="1" id="KW-0472">Membrane</keyword>
<name>A0AA43M9M0_9BURK</name>
<proteinExistence type="predicted"/>
<accession>A0AA43M9M0</accession>
<feature type="transmembrane region" description="Helical" evidence="1">
    <location>
        <begin position="291"/>
        <end position="316"/>
    </location>
</feature>
<evidence type="ECO:0000256" key="1">
    <source>
        <dbReference type="SAM" id="Phobius"/>
    </source>
</evidence>